<dbReference type="Ensembl" id="ENSSSCT00070023895.1">
    <property type="protein sequence ID" value="ENSSSCP00070019758.1"/>
    <property type="gene ID" value="ENSSSCG00070012236.1"/>
</dbReference>
<reference evidence="2" key="2">
    <citation type="submission" date="2025-08" db="UniProtKB">
        <authorList>
            <consortium name="Ensembl"/>
        </authorList>
    </citation>
    <scope>IDENTIFICATION</scope>
</reference>
<reference evidence="2 3" key="1">
    <citation type="submission" date="2017-08" db="EMBL/GenBank/DDBJ databases">
        <title>USMARCv1.0.</title>
        <authorList>
            <person name="Hannum G.I."/>
            <person name="Koren S."/>
            <person name="Schroeder S.G."/>
            <person name="Chin S.C."/>
            <person name="Nonneman D.J."/>
            <person name="Becker S.A."/>
            <person name="Rosen B.D."/>
            <person name="Bickhart D.M."/>
            <person name="Putnam N.H."/>
            <person name="Green R.E."/>
            <person name="Tuggle C.K."/>
            <person name="Liu H."/>
            <person name="Rohrer G.A."/>
            <person name="Warr A."/>
            <person name="Hall R."/>
            <person name="Kim K."/>
            <person name="Hume D.A."/>
            <person name="Talbot R."/>
            <person name="Chow W."/>
            <person name="Howe K."/>
            <person name="Schwartz A.S."/>
            <person name="Watson M."/>
            <person name="Archibald A.L."/>
            <person name="Phillippy A.M."/>
            <person name="Smith T.P.L."/>
        </authorList>
    </citation>
    <scope>NUCLEOTIDE SEQUENCE [LARGE SCALE GENOMIC DNA]</scope>
</reference>
<dbReference type="Proteomes" id="UP000314985">
    <property type="component" value="Chromosome 17"/>
</dbReference>
<organism evidence="2 3">
    <name type="scientific">Sus scrofa</name>
    <name type="common">Pig</name>
    <dbReference type="NCBI Taxonomy" id="9823"/>
    <lineage>
        <taxon>Eukaryota</taxon>
        <taxon>Metazoa</taxon>
        <taxon>Chordata</taxon>
        <taxon>Craniata</taxon>
        <taxon>Vertebrata</taxon>
        <taxon>Euteleostomi</taxon>
        <taxon>Mammalia</taxon>
        <taxon>Eutheria</taxon>
        <taxon>Laurasiatheria</taxon>
        <taxon>Artiodactyla</taxon>
        <taxon>Suina</taxon>
        <taxon>Suidae</taxon>
        <taxon>Sus</taxon>
    </lineage>
</organism>
<accession>A0A4X1TWD7</accession>
<keyword evidence="1" id="KW-1133">Transmembrane helix</keyword>
<name>A0A4X1TWD7_PIG</name>
<evidence type="ECO:0000313" key="3">
    <source>
        <dbReference type="Proteomes" id="UP000314985"/>
    </source>
</evidence>
<dbReference type="AlphaFoldDB" id="A0A4X1TWD7"/>
<keyword evidence="1" id="KW-0472">Membrane</keyword>
<proteinExistence type="predicted"/>
<evidence type="ECO:0000256" key="1">
    <source>
        <dbReference type="SAM" id="Phobius"/>
    </source>
</evidence>
<evidence type="ECO:0000313" key="2">
    <source>
        <dbReference type="Ensembl" id="ENSSSCP00070019758.1"/>
    </source>
</evidence>
<protein>
    <submittedName>
        <fullName evidence="2">Uncharacterized protein</fullName>
    </submittedName>
</protein>
<keyword evidence="1" id="KW-0812">Transmembrane</keyword>
<feature type="transmembrane region" description="Helical" evidence="1">
    <location>
        <begin position="61"/>
        <end position="82"/>
    </location>
</feature>
<sequence>MCTCSCLSPCFKILWGIYLGVEWHGHMLILCLACPTVKWLNHFTFSLALYEGSKFSMSSPVLLVFCFVFKFYFILVILMGTFSSSGTTLISV</sequence>